<dbReference type="Proteomes" id="UP000324575">
    <property type="component" value="Unassembled WGS sequence"/>
</dbReference>
<name>A0A5M8NYP1_9BACT</name>
<evidence type="ECO:0000259" key="7">
    <source>
        <dbReference type="Pfam" id="PF02057"/>
    </source>
</evidence>
<comment type="similarity">
    <text evidence="1">Belongs to the glycosyl hydrolase 59 family.</text>
</comment>
<dbReference type="InterPro" id="IPR049162">
    <property type="entry name" value="GH59_C"/>
</dbReference>
<dbReference type="Gene3D" id="2.60.120.560">
    <property type="entry name" value="Exo-inulinase, domain 1"/>
    <property type="match status" value="1"/>
</dbReference>
<evidence type="ECO:0000313" key="9">
    <source>
        <dbReference type="EMBL" id="KAA6301095.1"/>
    </source>
</evidence>
<dbReference type="GO" id="GO:0006683">
    <property type="term" value="P:galactosylceramide catabolic process"/>
    <property type="evidence" value="ECO:0007669"/>
    <property type="project" value="InterPro"/>
</dbReference>
<evidence type="ECO:0000259" key="8">
    <source>
        <dbReference type="Pfam" id="PF21708"/>
    </source>
</evidence>
<organism evidence="9 10">
    <name type="scientific">Candidatus Ordinivivax streblomastigis</name>
    <dbReference type="NCBI Taxonomy" id="2540710"/>
    <lineage>
        <taxon>Bacteria</taxon>
        <taxon>Pseudomonadati</taxon>
        <taxon>Bacteroidota</taxon>
        <taxon>Bacteroidia</taxon>
        <taxon>Bacteroidales</taxon>
        <taxon>Candidatus Ordinivivax</taxon>
    </lineage>
</organism>
<dbReference type="EMBL" id="SNRX01000028">
    <property type="protein sequence ID" value="KAA6301095.1"/>
    <property type="molecule type" value="Genomic_DNA"/>
</dbReference>
<dbReference type="PRINTS" id="PR00850">
    <property type="entry name" value="GLHYDRLASE59"/>
</dbReference>
<dbReference type="GO" id="GO:0016020">
    <property type="term" value="C:membrane"/>
    <property type="evidence" value="ECO:0007669"/>
    <property type="project" value="GOC"/>
</dbReference>
<evidence type="ECO:0000256" key="5">
    <source>
        <dbReference type="ARBA" id="ARBA00033098"/>
    </source>
</evidence>
<dbReference type="PANTHER" id="PTHR15172">
    <property type="entry name" value="GALACTOCEREBROSIDASE"/>
    <property type="match status" value="1"/>
</dbReference>
<dbReference type="GO" id="GO:0004336">
    <property type="term" value="F:galactosylceramidase activity"/>
    <property type="evidence" value="ECO:0007669"/>
    <property type="project" value="UniProtKB-EC"/>
</dbReference>
<dbReference type="Gene3D" id="3.20.20.70">
    <property type="entry name" value="Aldolase class I"/>
    <property type="match status" value="1"/>
</dbReference>
<dbReference type="InterPro" id="IPR013785">
    <property type="entry name" value="Aldolase_TIM"/>
</dbReference>
<evidence type="ECO:0000256" key="4">
    <source>
        <dbReference type="ARBA" id="ARBA00022963"/>
    </source>
</evidence>
<comment type="caution">
    <text evidence="9">The sequence shown here is derived from an EMBL/GenBank/DDBJ whole genome shotgun (WGS) entry which is preliminary data.</text>
</comment>
<evidence type="ECO:0000256" key="1">
    <source>
        <dbReference type="ARBA" id="ARBA00005637"/>
    </source>
</evidence>
<dbReference type="InterPro" id="IPR001286">
    <property type="entry name" value="Glyco_hydro_59"/>
</dbReference>
<evidence type="ECO:0000256" key="3">
    <source>
        <dbReference type="ARBA" id="ARBA00022919"/>
    </source>
</evidence>
<evidence type="ECO:0000256" key="2">
    <source>
        <dbReference type="ARBA" id="ARBA00012657"/>
    </source>
</evidence>
<keyword evidence="4" id="KW-0443">Lipid metabolism</keyword>
<proteinExistence type="inferred from homology"/>
<dbReference type="PANTHER" id="PTHR15172:SF1">
    <property type="entry name" value="GALACTOCEREBROSIDASE"/>
    <property type="match status" value="1"/>
</dbReference>
<evidence type="ECO:0000256" key="6">
    <source>
        <dbReference type="SAM" id="SignalP"/>
    </source>
</evidence>
<sequence length="657" mass="74693">MFTNRTIYILISILIASYVSAQEKAYITPAENANVKQSTQLIVIDLSQKGRVFEGLGALSAGASTRLLIDYEDPYRSDILDYLFKPGFGANLQHLKVEIGGDANSTSGTEPSHARTKEEYQNPQPRYFDRGYEWWLMKEAKKRNPEIQLDILEWGAPGWIGDGKFYADDNINYIISFIKGAKRYHDLNIDYAGIWNERMYDTEFIKRFRKKLDQESFSQIKLVAADLTGNRVWSIGDEMLKDKDLMSSVNIIGDHYIERQTAYKSPEKLQQIGIPLWNSEGGPWRGDWKGFAELAKLYNRDYIEGKITKTITWSLITSYYDNLAIPNSGLMKANTPWSGYYEVEPAIWAVAHTTQFVNPGWTYIDDGCGYLDKGSYVTLSSDPKNKNISMVIETIDADEPQEVTFRLEKADIKYLKIWKSTMNGELFKQKKDIKSTNNTFTILLEPKSLYTISTEKGQGKGITKIPDTQPFPFPYKADFEDETQYATPRYFSDQGGAFEVAERADKKGKCLRQVITRPCIEWEGAVLNQTTLGDSILSDYTVQSDVYFNESYSEASLIGRCMEMHRSHKPANAYYFKLKSSGHWNLSAAGKILASGWLPVDVQTWYTLTLSMKGNKIAASVNRKPVCEVEDHTFSHGQAGLGSSFHIVDFDNFSINH</sequence>
<feature type="chain" id="PRO_5024274483" description="galactosylceramidase" evidence="6">
    <location>
        <begin position="22"/>
        <end position="657"/>
    </location>
</feature>
<dbReference type="AlphaFoldDB" id="A0A5M8NYP1"/>
<dbReference type="InterPro" id="IPR017853">
    <property type="entry name" value="GH"/>
</dbReference>
<reference evidence="9 10" key="1">
    <citation type="submission" date="2019-03" db="EMBL/GenBank/DDBJ databases">
        <title>Single cell metagenomics reveals metabolic interactions within the superorganism composed of flagellate Streblomastix strix and complex community of Bacteroidetes bacteria on its surface.</title>
        <authorList>
            <person name="Treitli S.C."/>
            <person name="Kolisko M."/>
            <person name="Husnik F."/>
            <person name="Keeling P."/>
            <person name="Hampl V."/>
        </authorList>
    </citation>
    <scope>NUCLEOTIDE SEQUENCE [LARGE SCALE GENOMIC DNA]</scope>
    <source>
        <strain evidence="9">St1</strain>
    </source>
</reference>
<dbReference type="Pfam" id="PF21708">
    <property type="entry name" value="Glyco_hydro_59_C"/>
    <property type="match status" value="1"/>
</dbReference>
<evidence type="ECO:0000313" key="10">
    <source>
        <dbReference type="Proteomes" id="UP000324575"/>
    </source>
</evidence>
<keyword evidence="6" id="KW-0732">Signal</keyword>
<gene>
    <name evidence="9" type="ORF">EZS26_002743</name>
</gene>
<protein>
    <recommendedName>
        <fullName evidence="2">galactosylceramidase</fullName>
        <ecNumber evidence="2">3.2.1.46</ecNumber>
    </recommendedName>
    <alternativeName>
        <fullName evidence="5">Galactosylceramidase</fullName>
    </alternativeName>
</protein>
<feature type="signal peptide" evidence="6">
    <location>
        <begin position="1"/>
        <end position="21"/>
    </location>
</feature>
<feature type="domain" description="Glycosyl hydrolase family 59 C-terminal lectin" evidence="8">
    <location>
        <begin position="493"/>
        <end position="656"/>
    </location>
</feature>
<accession>A0A5M8NYP1</accession>
<keyword evidence="4" id="KW-0442">Lipid degradation</keyword>
<keyword evidence="3" id="KW-0746">Sphingolipid metabolism</keyword>
<dbReference type="InterPro" id="IPR049161">
    <property type="entry name" value="GH59_cat"/>
</dbReference>
<feature type="domain" description="Glycosyl hydrolase family 59 catalytic" evidence="7">
    <location>
        <begin position="53"/>
        <end position="355"/>
    </location>
</feature>
<dbReference type="Pfam" id="PF02057">
    <property type="entry name" value="Glyco_hydro_59"/>
    <property type="match status" value="1"/>
</dbReference>
<dbReference type="SUPFAM" id="SSF51445">
    <property type="entry name" value="(Trans)glycosidases"/>
    <property type="match status" value="1"/>
</dbReference>
<dbReference type="GO" id="GO:0005764">
    <property type="term" value="C:lysosome"/>
    <property type="evidence" value="ECO:0007669"/>
    <property type="project" value="TreeGrafter"/>
</dbReference>
<dbReference type="EC" id="3.2.1.46" evidence="2"/>
<dbReference type="Gene3D" id="3.20.20.80">
    <property type="entry name" value="Glycosidases"/>
    <property type="match status" value="1"/>
</dbReference>